<name>A0A644ZLJ6_9ZZZZ</name>
<dbReference type="EMBL" id="VSSQ01008349">
    <property type="protein sequence ID" value="MPM38624.1"/>
    <property type="molecule type" value="Genomic_DNA"/>
</dbReference>
<proteinExistence type="predicted"/>
<comment type="caution">
    <text evidence="1">The sequence shown here is derived from an EMBL/GenBank/DDBJ whole genome shotgun (WGS) entry which is preliminary data.</text>
</comment>
<dbReference type="AlphaFoldDB" id="A0A644ZLJ6"/>
<gene>
    <name evidence="1" type="ORF">SDC9_85253</name>
</gene>
<sequence length="108" mass="11590">MTNKGWLLPEMDLAPLIRIFDEPPIFPVDPEICNPETFPTSEFIGLATPPLDFIISSALTSATEYPSDFFSRLIPSAVTTTSCSNSVSGKSVTFTLGRTGTSCVVSPT</sequence>
<accession>A0A644ZLJ6</accession>
<evidence type="ECO:0000313" key="1">
    <source>
        <dbReference type="EMBL" id="MPM38624.1"/>
    </source>
</evidence>
<organism evidence="1">
    <name type="scientific">bioreactor metagenome</name>
    <dbReference type="NCBI Taxonomy" id="1076179"/>
    <lineage>
        <taxon>unclassified sequences</taxon>
        <taxon>metagenomes</taxon>
        <taxon>ecological metagenomes</taxon>
    </lineage>
</organism>
<reference evidence="1" key="1">
    <citation type="submission" date="2019-08" db="EMBL/GenBank/DDBJ databases">
        <authorList>
            <person name="Kucharzyk K."/>
            <person name="Murdoch R.W."/>
            <person name="Higgins S."/>
            <person name="Loffler F."/>
        </authorList>
    </citation>
    <scope>NUCLEOTIDE SEQUENCE</scope>
</reference>
<protein>
    <submittedName>
        <fullName evidence="1">Uncharacterized protein</fullName>
    </submittedName>
</protein>